<evidence type="ECO:0008006" key="6">
    <source>
        <dbReference type="Google" id="ProtNLM"/>
    </source>
</evidence>
<dbReference type="GO" id="GO:0046872">
    <property type="term" value="F:metal ion binding"/>
    <property type="evidence" value="ECO:0007669"/>
    <property type="project" value="UniProtKB-KW"/>
</dbReference>
<dbReference type="InterPro" id="IPR036069">
    <property type="entry name" value="DUF34/NIF3_sf"/>
</dbReference>
<comment type="caution">
    <text evidence="4">The sequence shown here is derived from an EMBL/GenBank/DDBJ whole genome shotgun (WGS) entry which is preliminary data.</text>
</comment>
<evidence type="ECO:0000313" key="4">
    <source>
        <dbReference type="EMBL" id="OGG02030.1"/>
    </source>
</evidence>
<dbReference type="EMBL" id="MFJA01000078">
    <property type="protein sequence ID" value="OGG02030.1"/>
    <property type="molecule type" value="Genomic_DNA"/>
</dbReference>
<comment type="similarity">
    <text evidence="1">Belongs to the GTP cyclohydrolase I type 2/NIF3 family.</text>
</comment>
<evidence type="ECO:0000256" key="3">
    <source>
        <dbReference type="PIRSR" id="PIRSR602678-1"/>
    </source>
</evidence>
<dbReference type="PANTHER" id="PTHR13799">
    <property type="entry name" value="NGG1 INTERACTING FACTOR 3"/>
    <property type="match status" value="1"/>
</dbReference>
<feature type="binding site" evidence="3">
    <location>
        <position position="73"/>
    </location>
    <ligand>
        <name>a divalent metal cation</name>
        <dbReference type="ChEBI" id="CHEBI:60240"/>
        <label>1</label>
    </ligand>
</feature>
<accession>A0A1F5YP94</accession>
<feature type="binding site" evidence="3">
    <location>
        <position position="37"/>
    </location>
    <ligand>
        <name>a divalent metal cation</name>
        <dbReference type="ChEBI" id="CHEBI:60240"/>
        <label>1</label>
    </ligand>
</feature>
<gene>
    <name evidence="4" type="ORF">A2W14_06340</name>
</gene>
<dbReference type="AlphaFoldDB" id="A0A1F5YP94"/>
<organism evidence="4 5">
    <name type="scientific">Candidatus Gottesmanbacteria bacterium RBG_16_37_8</name>
    <dbReference type="NCBI Taxonomy" id="1798371"/>
    <lineage>
        <taxon>Bacteria</taxon>
        <taxon>Candidatus Gottesmaniibacteriota</taxon>
    </lineage>
</organism>
<evidence type="ECO:0000256" key="1">
    <source>
        <dbReference type="ARBA" id="ARBA00006964"/>
    </source>
</evidence>
<evidence type="ECO:0000256" key="2">
    <source>
        <dbReference type="ARBA" id="ARBA00022723"/>
    </source>
</evidence>
<dbReference type="Pfam" id="PF01784">
    <property type="entry name" value="DUF34_NIF3"/>
    <property type="match status" value="1"/>
</dbReference>
<sequence>MVKRSDQIENIGFAVSASVELFKLAKQKNCQALIVHHSFNLPKTNNYDYIFQERMSYLIKNDISLFGYHFLLDAHPEVGNNVSILKTIGAQPDKHFLHHGDPWGYTGKFPQSISLAEIKKSLKPHLSTRSVFYDFGKSEINKVVAISGKGAPISREMTDLVKNNVDLYITGEVHEWNRELFREAGINLIAGGHYHTECFGIKALMEKVKKDLTQITPVWLDLKNEV</sequence>
<feature type="binding site" evidence="3">
    <location>
        <position position="197"/>
    </location>
    <ligand>
        <name>a divalent metal cation</name>
        <dbReference type="ChEBI" id="CHEBI:60240"/>
        <label>1</label>
    </ligand>
</feature>
<protein>
    <recommendedName>
        <fullName evidence="6">Nif3-like dinuclear metal center hexameric protein</fullName>
    </recommendedName>
</protein>
<reference evidence="4 5" key="1">
    <citation type="journal article" date="2016" name="Nat. Commun.">
        <title>Thousands of microbial genomes shed light on interconnected biogeochemical processes in an aquifer system.</title>
        <authorList>
            <person name="Anantharaman K."/>
            <person name="Brown C.T."/>
            <person name="Hug L.A."/>
            <person name="Sharon I."/>
            <person name="Castelle C.J."/>
            <person name="Probst A.J."/>
            <person name="Thomas B.C."/>
            <person name="Singh A."/>
            <person name="Wilkins M.J."/>
            <person name="Karaoz U."/>
            <person name="Brodie E.L."/>
            <person name="Williams K.H."/>
            <person name="Hubbard S.S."/>
            <person name="Banfield J.F."/>
        </authorList>
    </citation>
    <scope>NUCLEOTIDE SEQUENCE [LARGE SCALE GENOMIC DNA]</scope>
</reference>
<dbReference type="SUPFAM" id="SSF102705">
    <property type="entry name" value="NIF3 (NGG1p interacting factor 3)-like"/>
    <property type="match status" value="1"/>
</dbReference>
<keyword evidence="2 3" id="KW-0479">Metal-binding</keyword>
<feature type="binding site" evidence="3">
    <location>
        <position position="36"/>
    </location>
    <ligand>
        <name>a divalent metal cation</name>
        <dbReference type="ChEBI" id="CHEBI:60240"/>
        <label>1</label>
    </ligand>
</feature>
<feature type="binding site" evidence="3">
    <location>
        <position position="193"/>
    </location>
    <ligand>
        <name>a divalent metal cation</name>
        <dbReference type="ChEBI" id="CHEBI:60240"/>
        <label>1</label>
    </ligand>
</feature>
<evidence type="ECO:0000313" key="5">
    <source>
        <dbReference type="Proteomes" id="UP000176665"/>
    </source>
</evidence>
<dbReference type="GO" id="GO:0005737">
    <property type="term" value="C:cytoplasm"/>
    <property type="evidence" value="ECO:0007669"/>
    <property type="project" value="TreeGrafter"/>
</dbReference>
<dbReference type="PANTHER" id="PTHR13799:SF14">
    <property type="entry name" value="GTP CYCLOHYDROLASE 1 TYPE 2 HOMOLOG"/>
    <property type="match status" value="1"/>
</dbReference>
<dbReference type="Gene3D" id="3.40.1390.30">
    <property type="entry name" value="NIF3 (NGG1p interacting factor 3)-like"/>
    <property type="match status" value="2"/>
</dbReference>
<dbReference type="STRING" id="1798371.A2W14_06340"/>
<dbReference type="InterPro" id="IPR002678">
    <property type="entry name" value="DUF34/NIF3"/>
</dbReference>
<dbReference type="Proteomes" id="UP000176665">
    <property type="component" value="Unassembled WGS sequence"/>
</dbReference>
<proteinExistence type="inferred from homology"/>
<name>A0A1F5YP94_9BACT</name>